<accession>A0ABN6SKC2</accession>
<keyword evidence="4" id="KW-0804">Transcription</keyword>
<evidence type="ECO:0000256" key="2">
    <source>
        <dbReference type="ARBA" id="ARBA00023015"/>
    </source>
</evidence>
<dbReference type="PROSITE" id="PS50937">
    <property type="entry name" value="HTH_MERR_2"/>
    <property type="match status" value="1"/>
</dbReference>
<dbReference type="Gene3D" id="1.10.1660.10">
    <property type="match status" value="1"/>
</dbReference>
<evidence type="ECO:0000256" key="4">
    <source>
        <dbReference type="ARBA" id="ARBA00023163"/>
    </source>
</evidence>
<dbReference type="InterPro" id="IPR000551">
    <property type="entry name" value="MerR-type_HTH_dom"/>
</dbReference>
<protein>
    <recommendedName>
        <fullName evidence="6">HTH merR-type domain-containing protein</fullName>
    </recommendedName>
</protein>
<evidence type="ECO:0000313" key="8">
    <source>
        <dbReference type="Proteomes" id="UP001321741"/>
    </source>
</evidence>
<evidence type="ECO:0000256" key="1">
    <source>
        <dbReference type="ARBA" id="ARBA00022491"/>
    </source>
</evidence>
<keyword evidence="3" id="KW-0238">DNA-binding</keyword>
<evidence type="ECO:0000256" key="3">
    <source>
        <dbReference type="ARBA" id="ARBA00023125"/>
    </source>
</evidence>
<organism evidence="7 8">
    <name type="scientific">Lactobacillus xylocopicola</name>
    <dbReference type="NCBI Taxonomy" id="2976676"/>
    <lineage>
        <taxon>Bacteria</taxon>
        <taxon>Bacillati</taxon>
        <taxon>Bacillota</taxon>
        <taxon>Bacilli</taxon>
        <taxon>Lactobacillales</taxon>
        <taxon>Lactobacillaceae</taxon>
        <taxon>Lactobacillus</taxon>
    </lineage>
</organism>
<dbReference type="RefSeq" id="WP_317636904.1">
    <property type="nucleotide sequence ID" value="NZ_AP026803.1"/>
</dbReference>
<dbReference type="InterPro" id="IPR009061">
    <property type="entry name" value="DNA-bd_dom_put_sf"/>
</dbReference>
<name>A0ABN6SKC2_9LACO</name>
<evidence type="ECO:0000256" key="5">
    <source>
        <dbReference type="SAM" id="Coils"/>
    </source>
</evidence>
<evidence type="ECO:0000313" key="7">
    <source>
        <dbReference type="EMBL" id="BDR60649.1"/>
    </source>
</evidence>
<sequence>MFLNDFIRETGATRDTIRHYVDLNLLTPTRRGKNYWFTAKDQDDFSEIKELQELGFSLQTIHAIKNRHDLACGTDYQLVKNLQLVNAELQKTTQELQQLKQRQAKLQELKFILQKKNHPSSL</sequence>
<feature type="domain" description="HTH merR-type" evidence="6">
    <location>
        <begin position="10"/>
        <end position="67"/>
    </location>
</feature>
<dbReference type="PANTHER" id="PTHR30204:SF69">
    <property type="entry name" value="MERR-FAMILY TRANSCRIPTIONAL REGULATOR"/>
    <property type="match status" value="1"/>
</dbReference>
<dbReference type="EMBL" id="AP026803">
    <property type="protein sequence ID" value="BDR60649.1"/>
    <property type="molecule type" value="Genomic_DNA"/>
</dbReference>
<dbReference type="PANTHER" id="PTHR30204">
    <property type="entry name" value="REDOX-CYCLING DRUG-SENSING TRANSCRIPTIONAL ACTIVATOR SOXR"/>
    <property type="match status" value="1"/>
</dbReference>
<keyword evidence="8" id="KW-1185">Reference proteome</keyword>
<dbReference type="SMART" id="SM00422">
    <property type="entry name" value="HTH_MERR"/>
    <property type="match status" value="1"/>
</dbReference>
<dbReference type="Pfam" id="PF13411">
    <property type="entry name" value="MerR_1"/>
    <property type="match status" value="1"/>
</dbReference>
<keyword evidence="5" id="KW-0175">Coiled coil</keyword>
<proteinExistence type="predicted"/>
<keyword evidence="2" id="KW-0805">Transcription regulation</keyword>
<dbReference type="InterPro" id="IPR047057">
    <property type="entry name" value="MerR_fam"/>
</dbReference>
<reference evidence="7 8" key="1">
    <citation type="journal article" date="2023" name="Microbiol. Spectr.">
        <title>Symbiosis of Carpenter Bees with Uncharacterized Lactic Acid Bacteria Showing NAD Auxotrophy.</title>
        <authorList>
            <person name="Kawasaki S."/>
            <person name="Ozawa K."/>
            <person name="Mori T."/>
            <person name="Yamamoto A."/>
            <person name="Ito M."/>
            <person name="Ohkuma M."/>
            <person name="Sakamoto M."/>
            <person name="Matsutani M."/>
        </authorList>
    </citation>
    <scope>NUCLEOTIDE SEQUENCE [LARGE SCALE GENOMIC DNA]</scope>
    <source>
        <strain evidence="7 8">Kim32-2</strain>
    </source>
</reference>
<feature type="coiled-coil region" evidence="5">
    <location>
        <begin position="79"/>
        <end position="116"/>
    </location>
</feature>
<gene>
    <name evidence="7" type="ORF">KIM322_09100</name>
</gene>
<evidence type="ECO:0000259" key="6">
    <source>
        <dbReference type="PROSITE" id="PS50937"/>
    </source>
</evidence>
<keyword evidence="1" id="KW-0678">Repressor</keyword>
<dbReference type="Proteomes" id="UP001321741">
    <property type="component" value="Chromosome"/>
</dbReference>
<dbReference type="SUPFAM" id="SSF46955">
    <property type="entry name" value="Putative DNA-binding domain"/>
    <property type="match status" value="1"/>
</dbReference>